<dbReference type="Proteomes" id="UP000681967">
    <property type="component" value="Unassembled WGS sequence"/>
</dbReference>
<accession>A0A8S2XIG6</accession>
<dbReference type="Proteomes" id="UP000681720">
    <property type="component" value="Unassembled WGS sequence"/>
</dbReference>
<protein>
    <submittedName>
        <fullName evidence="2">Uncharacterized protein</fullName>
    </submittedName>
</protein>
<evidence type="ECO:0000313" key="2">
    <source>
        <dbReference type="EMBL" id="CAF4494958.1"/>
    </source>
</evidence>
<comment type="caution">
    <text evidence="2">The sequence shown here is derived from an EMBL/GenBank/DDBJ whole genome shotgun (WGS) entry which is preliminary data.</text>
</comment>
<reference evidence="2" key="1">
    <citation type="submission" date="2021-02" db="EMBL/GenBank/DDBJ databases">
        <authorList>
            <person name="Nowell W R."/>
        </authorList>
    </citation>
    <scope>NUCLEOTIDE SEQUENCE</scope>
</reference>
<evidence type="ECO:0000313" key="3">
    <source>
        <dbReference type="Proteomes" id="UP000681720"/>
    </source>
</evidence>
<gene>
    <name evidence="1" type="ORF">BYL167_LOCUS30134</name>
    <name evidence="2" type="ORF">GIL414_LOCUS34441</name>
</gene>
<proteinExistence type="predicted"/>
<name>A0A8S2XIG6_9BILA</name>
<feature type="non-terminal residue" evidence="2">
    <location>
        <position position="11"/>
    </location>
</feature>
<dbReference type="EMBL" id="CAJOBJ010079572">
    <property type="protein sequence ID" value="CAF4494958.1"/>
    <property type="molecule type" value="Genomic_DNA"/>
</dbReference>
<evidence type="ECO:0000313" key="1">
    <source>
        <dbReference type="EMBL" id="CAF4366496.1"/>
    </source>
</evidence>
<sequence length="11" mass="1225">MEASNRTSKTT</sequence>
<organism evidence="2 3">
    <name type="scientific">Rotaria magnacalcarata</name>
    <dbReference type="NCBI Taxonomy" id="392030"/>
    <lineage>
        <taxon>Eukaryota</taxon>
        <taxon>Metazoa</taxon>
        <taxon>Spiralia</taxon>
        <taxon>Gnathifera</taxon>
        <taxon>Rotifera</taxon>
        <taxon>Eurotatoria</taxon>
        <taxon>Bdelloidea</taxon>
        <taxon>Philodinida</taxon>
        <taxon>Philodinidae</taxon>
        <taxon>Rotaria</taxon>
    </lineage>
</organism>
<dbReference type="EMBL" id="CAJOBH010048305">
    <property type="protein sequence ID" value="CAF4366496.1"/>
    <property type="molecule type" value="Genomic_DNA"/>
</dbReference>